<reference evidence="1 2" key="1">
    <citation type="submission" date="2022-04" db="EMBL/GenBank/DDBJ databases">
        <title>Paracoccus sp. YLB-12 draft genome sequence.</title>
        <authorList>
            <person name="Yu L."/>
        </authorList>
    </citation>
    <scope>NUCLEOTIDE SEQUENCE [LARGE SCALE GENOMIC DNA]</scope>
    <source>
        <strain evidence="1 2">YLB-12</strain>
    </source>
</reference>
<dbReference type="Proteomes" id="UP001320702">
    <property type="component" value="Unassembled WGS sequence"/>
</dbReference>
<protein>
    <submittedName>
        <fullName evidence="1">Uncharacterized protein</fullName>
    </submittedName>
</protein>
<dbReference type="EMBL" id="JANAVZ010000009">
    <property type="protein sequence ID" value="MCT4334193.1"/>
    <property type="molecule type" value="Genomic_DNA"/>
</dbReference>
<accession>A0ABT2KCC7</accession>
<name>A0ABT2KCC7_9RHOB</name>
<gene>
    <name evidence="1" type="ORF">MU516_15105</name>
</gene>
<evidence type="ECO:0000313" key="1">
    <source>
        <dbReference type="EMBL" id="MCT4334193.1"/>
    </source>
</evidence>
<sequence>MSDSKYVIVGSEVDQAEYFLHDDGRIDRDKGADGQPLNVEFVGKLMVDLSRRGPENVSEAELMELEDQLKYALTVQDFSVRTGNAPLSDSERQQILDRTRVKIQFEPRYRLDGHADRNIRLLIVPCDETLDVADKLIRSQGDSKGFRPPLSYEMDKALLMASLKSELVEIAREFAAKGVPGWTQDMQAALETHMSDAVDARCTFRDPTGAPLDDVKNEIMGSPVRAFHRSVGIYATNACR</sequence>
<keyword evidence="2" id="KW-1185">Reference proteome</keyword>
<organism evidence="1 2">
    <name type="scientific">Paracoccus maritimus</name>
    <dbReference type="NCBI Taxonomy" id="2933292"/>
    <lineage>
        <taxon>Bacteria</taxon>
        <taxon>Pseudomonadati</taxon>
        <taxon>Pseudomonadota</taxon>
        <taxon>Alphaproteobacteria</taxon>
        <taxon>Rhodobacterales</taxon>
        <taxon>Paracoccaceae</taxon>
        <taxon>Paracoccus</taxon>
    </lineage>
</organism>
<comment type="caution">
    <text evidence="1">The sequence shown here is derived from an EMBL/GenBank/DDBJ whole genome shotgun (WGS) entry which is preliminary data.</text>
</comment>
<dbReference type="RefSeq" id="WP_209057752.1">
    <property type="nucleotide sequence ID" value="NZ_JANAVZ010000009.1"/>
</dbReference>
<evidence type="ECO:0000313" key="2">
    <source>
        <dbReference type="Proteomes" id="UP001320702"/>
    </source>
</evidence>
<proteinExistence type="predicted"/>